<dbReference type="FunFam" id="3.40.50.300:FF:000042">
    <property type="entry name" value="Maltose/maltodextrin ABC transporter, ATP-binding protein"/>
    <property type="match status" value="1"/>
</dbReference>
<dbReference type="EMBL" id="BMPF01000003">
    <property type="protein sequence ID" value="GGL39292.1"/>
    <property type="molecule type" value="Genomic_DNA"/>
</dbReference>
<keyword evidence="6" id="KW-1278">Translocase</keyword>
<dbReference type="GO" id="GO:0140359">
    <property type="term" value="F:ABC-type transporter activity"/>
    <property type="evidence" value="ECO:0007669"/>
    <property type="project" value="InterPro"/>
</dbReference>
<evidence type="ECO:0000256" key="3">
    <source>
        <dbReference type="ARBA" id="ARBA00022475"/>
    </source>
</evidence>
<dbReference type="InterPro" id="IPR027417">
    <property type="entry name" value="P-loop_NTPase"/>
</dbReference>
<comment type="subcellular location">
    <subcellularLocation>
        <location evidence="1">Cell membrane</location>
        <topology evidence="1">Peripheral membrane protein</topology>
    </subcellularLocation>
</comment>
<comment type="catalytic activity">
    <reaction evidence="9">
        <text>L-arabinose(out) + ATP + H2O = L-arabinose(in) + ADP + phosphate + H(+)</text>
        <dbReference type="Rhea" id="RHEA:30007"/>
        <dbReference type="ChEBI" id="CHEBI:15377"/>
        <dbReference type="ChEBI" id="CHEBI:15378"/>
        <dbReference type="ChEBI" id="CHEBI:17535"/>
        <dbReference type="ChEBI" id="CHEBI:30616"/>
        <dbReference type="ChEBI" id="CHEBI:43474"/>
        <dbReference type="ChEBI" id="CHEBI:456216"/>
        <dbReference type="EC" id="7.5.2.13"/>
    </reaction>
    <physiologicalReaction direction="left-to-right" evidence="9">
        <dbReference type="Rhea" id="RHEA:30008"/>
    </physiologicalReaction>
</comment>
<keyword evidence="2" id="KW-0813">Transport</keyword>
<gene>
    <name evidence="15" type="ORF">GCM10009037_23780</name>
</gene>
<dbReference type="PROSITE" id="PS50893">
    <property type="entry name" value="ABC_TRANSPORTER_2"/>
    <property type="match status" value="1"/>
</dbReference>
<dbReference type="Gene3D" id="2.40.50.140">
    <property type="entry name" value="Nucleic acid-binding proteins"/>
    <property type="match status" value="1"/>
</dbReference>
<dbReference type="GO" id="GO:0005524">
    <property type="term" value="F:ATP binding"/>
    <property type="evidence" value="ECO:0007669"/>
    <property type="project" value="UniProtKB-KW"/>
</dbReference>
<dbReference type="InterPro" id="IPR003439">
    <property type="entry name" value="ABC_transporter-like_ATP-bd"/>
</dbReference>
<dbReference type="Gene3D" id="2.40.50.100">
    <property type="match status" value="1"/>
</dbReference>
<evidence type="ECO:0000256" key="8">
    <source>
        <dbReference type="ARBA" id="ARBA00050355"/>
    </source>
</evidence>
<keyword evidence="3" id="KW-1003">Cell membrane</keyword>
<evidence type="ECO:0000313" key="15">
    <source>
        <dbReference type="EMBL" id="GGL39292.1"/>
    </source>
</evidence>
<evidence type="ECO:0000256" key="9">
    <source>
        <dbReference type="ARBA" id="ARBA00051890"/>
    </source>
</evidence>
<evidence type="ECO:0000259" key="14">
    <source>
        <dbReference type="PROSITE" id="PS50893"/>
    </source>
</evidence>
<dbReference type="InterPro" id="IPR013611">
    <property type="entry name" value="Transp-assoc_OB_typ2"/>
</dbReference>
<sequence>MATVTLDTLRKEFDNGRIVAVDDVSLDVADGEFVTVVGPSGCGKSTTLRMIAGLESPTSGSIRIGGEDVTDLHARDRDVAMVFQNYALYPHKTVRENMAFGLRMSTDLSKAERREKVDETAEMMGIEELLDDTPGELSGGQKQRVALGRAIVREPDVFLFDEPLSNLDAKLRTTMRTEIQRLQDELGVTSIYVTHDQEEAMTMGDRLAILDGGELQQTGRPKDVYERPRNEFVGGFVGSPSMNTLPVVASGDDSGVTLSNDRVRYDLSGERARRVADAGVEDIHLGVRPEDVRVVDSGGIDTVVDVVEPVGSDNYLYLDLGPDFIARVDADVEPAMDDRIQVTFDERDVHLFDARTGDSLLYDGDAEGDERDERTIPA</sequence>
<dbReference type="SMART" id="SM00382">
    <property type="entry name" value="AAA"/>
    <property type="match status" value="1"/>
</dbReference>
<comment type="function">
    <text evidence="10">Part of the ABC transporter complex XacGHIJK involved in the uptake of xylose and arabinose. Responsible for energy coupling to the transport system.</text>
</comment>
<dbReference type="InterPro" id="IPR047641">
    <property type="entry name" value="ABC_transpr_MalK/UgpC-like"/>
</dbReference>
<evidence type="ECO:0000256" key="4">
    <source>
        <dbReference type="ARBA" id="ARBA00022741"/>
    </source>
</evidence>
<organism evidence="15 16">
    <name type="scientific">Halarchaeum grantii</name>
    <dbReference type="NCBI Taxonomy" id="1193105"/>
    <lineage>
        <taxon>Archaea</taxon>
        <taxon>Methanobacteriati</taxon>
        <taxon>Methanobacteriota</taxon>
        <taxon>Stenosarchaea group</taxon>
        <taxon>Halobacteria</taxon>
        <taxon>Halobacteriales</taxon>
        <taxon>Halobacteriaceae</taxon>
    </lineage>
</organism>
<evidence type="ECO:0000313" key="16">
    <source>
        <dbReference type="Proteomes" id="UP000628840"/>
    </source>
</evidence>
<dbReference type="Pfam" id="PF08402">
    <property type="entry name" value="TOBE_2"/>
    <property type="match status" value="1"/>
</dbReference>
<protein>
    <recommendedName>
        <fullName evidence="13">ABC-type D-xylose/L-arabinose transporter</fullName>
        <ecNumber evidence="13">7.5.2.13</ecNumber>
    </recommendedName>
</protein>
<dbReference type="SUPFAM" id="SSF52540">
    <property type="entry name" value="P-loop containing nucleoside triphosphate hydrolases"/>
    <property type="match status" value="1"/>
</dbReference>
<keyword evidence="4" id="KW-0547">Nucleotide-binding</keyword>
<dbReference type="InterPro" id="IPR003593">
    <property type="entry name" value="AAA+_ATPase"/>
</dbReference>
<evidence type="ECO:0000256" key="10">
    <source>
        <dbReference type="ARBA" id="ARBA00053454"/>
    </source>
</evidence>
<evidence type="ECO:0000256" key="12">
    <source>
        <dbReference type="ARBA" id="ARBA00065962"/>
    </source>
</evidence>
<reference evidence="15 16" key="1">
    <citation type="journal article" date="2019" name="Int. J. Syst. Evol. Microbiol.">
        <title>The Global Catalogue of Microorganisms (GCM) 10K type strain sequencing project: providing services to taxonomists for standard genome sequencing and annotation.</title>
        <authorList>
            <consortium name="The Broad Institute Genomics Platform"/>
            <consortium name="The Broad Institute Genome Sequencing Center for Infectious Disease"/>
            <person name="Wu L."/>
            <person name="Ma J."/>
        </authorList>
    </citation>
    <scope>NUCLEOTIDE SEQUENCE [LARGE SCALE GENOMIC DNA]</scope>
    <source>
        <strain evidence="15 16">JCM 19585</strain>
    </source>
</reference>
<dbReference type="PANTHER" id="PTHR43875:SF15">
    <property type="entry name" value="TREHALOSE IMPORT ATP-BINDING PROTEIN SUGC"/>
    <property type="match status" value="1"/>
</dbReference>
<dbReference type="InterPro" id="IPR008995">
    <property type="entry name" value="Mo/tungstate-bd_C_term_dom"/>
</dbReference>
<name>A0A830EZA1_9EURY</name>
<keyword evidence="7" id="KW-0472">Membrane</keyword>
<dbReference type="Pfam" id="PF00005">
    <property type="entry name" value="ABC_tran"/>
    <property type="match status" value="1"/>
</dbReference>
<evidence type="ECO:0000256" key="1">
    <source>
        <dbReference type="ARBA" id="ARBA00004202"/>
    </source>
</evidence>
<evidence type="ECO:0000256" key="2">
    <source>
        <dbReference type="ARBA" id="ARBA00022448"/>
    </source>
</evidence>
<proteinExistence type="inferred from homology"/>
<comment type="catalytic activity">
    <reaction evidence="8">
        <text>D-xylose(out) + ATP + H2O = D-xylose(in) + ADP + phosphate + H(+)</text>
        <dbReference type="Rhea" id="RHEA:29899"/>
        <dbReference type="ChEBI" id="CHEBI:15377"/>
        <dbReference type="ChEBI" id="CHEBI:15378"/>
        <dbReference type="ChEBI" id="CHEBI:30616"/>
        <dbReference type="ChEBI" id="CHEBI:43474"/>
        <dbReference type="ChEBI" id="CHEBI:53455"/>
        <dbReference type="ChEBI" id="CHEBI:456216"/>
        <dbReference type="EC" id="7.5.2.13"/>
    </reaction>
    <physiologicalReaction direction="left-to-right" evidence="8">
        <dbReference type="Rhea" id="RHEA:29900"/>
    </physiologicalReaction>
</comment>
<dbReference type="GO" id="GO:0008643">
    <property type="term" value="P:carbohydrate transport"/>
    <property type="evidence" value="ECO:0007669"/>
    <property type="project" value="InterPro"/>
</dbReference>
<dbReference type="SUPFAM" id="SSF50331">
    <property type="entry name" value="MOP-like"/>
    <property type="match status" value="1"/>
</dbReference>
<evidence type="ECO:0000256" key="11">
    <source>
        <dbReference type="ARBA" id="ARBA00061029"/>
    </source>
</evidence>
<dbReference type="Proteomes" id="UP000628840">
    <property type="component" value="Unassembled WGS sequence"/>
</dbReference>
<keyword evidence="16" id="KW-1185">Reference proteome</keyword>
<dbReference type="NCBIfam" id="NF008653">
    <property type="entry name" value="PRK11650.1"/>
    <property type="match status" value="1"/>
</dbReference>
<dbReference type="PROSITE" id="PS00211">
    <property type="entry name" value="ABC_TRANSPORTER_1"/>
    <property type="match status" value="1"/>
</dbReference>
<dbReference type="OrthoDB" id="18368at2157"/>
<comment type="subunit">
    <text evidence="12">The complex is composed of two ATP-binding proteins (XacJ and XacK), two transmembrane proteins (XacH and XacI) and a solute-binding protein (XacG).</text>
</comment>
<feature type="domain" description="ABC transporter" evidence="14">
    <location>
        <begin position="4"/>
        <end position="237"/>
    </location>
</feature>
<dbReference type="InterPro" id="IPR015855">
    <property type="entry name" value="ABC_transpr_MalK-like"/>
</dbReference>
<dbReference type="Gene3D" id="3.40.50.300">
    <property type="entry name" value="P-loop containing nucleotide triphosphate hydrolases"/>
    <property type="match status" value="1"/>
</dbReference>
<dbReference type="PANTHER" id="PTHR43875">
    <property type="entry name" value="MALTODEXTRIN IMPORT ATP-BINDING PROTEIN MSMX"/>
    <property type="match status" value="1"/>
</dbReference>
<accession>A0A830EZA1</accession>
<dbReference type="EC" id="7.5.2.13" evidence="13"/>
<comment type="caution">
    <text evidence="15">The sequence shown here is derived from an EMBL/GenBank/DDBJ whole genome shotgun (WGS) entry which is preliminary data.</text>
</comment>
<dbReference type="AlphaFoldDB" id="A0A830EZA1"/>
<dbReference type="RefSeq" id="WP_188883957.1">
    <property type="nucleotide sequence ID" value="NZ_BMPF01000003.1"/>
</dbReference>
<evidence type="ECO:0000256" key="13">
    <source>
        <dbReference type="ARBA" id="ARBA00066315"/>
    </source>
</evidence>
<keyword evidence="5 15" id="KW-0067">ATP-binding</keyword>
<dbReference type="CDD" id="cd03301">
    <property type="entry name" value="ABC_MalK_N"/>
    <property type="match status" value="1"/>
</dbReference>
<dbReference type="GO" id="GO:0055052">
    <property type="term" value="C:ATP-binding cassette (ABC) transporter complex, substrate-binding subunit-containing"/>
    <property type="evidence" value="ECO:0007669"/>
    <property type="project" value="TreeGrafter"/>
</dbReference>
<evidence type="ECO:0000256" key="7">
    <source>
        <dbReference type="ARBA" id="ARBA00023136"/>
    </source>
</evidence>
<dbReference type="InterPro" id="IPR012340">
    <property type="entry name" value="NA-bd_OB-fold"/>
</dbReference>
<comment type="similarity">
    <text evidence="11">Belongs to the ABC transporter superfamily. Carbohydrate uptake transporter-1 (CUT1) (TC 3.A.1.1) family.</text>
</comment>
<evidence type="ECO:0000256" key="5">
    <source>
        <dbReference type="ARBA" id="ARBA00022840"/>
    </source>
</evidence>
<dbReference type="InterPro" id="IPR017871">
    <property type="entry name" value="ABC_transporter-like_CS"/>
</dbReference>
<evidence type="ECO:0000256" key="6">
    <source>
        <dbReference type="ARBA" id="ARBA00022967"/>
    </source>
</evidence>
<dbReference type="GO" id="GO:0016887">
    <property type="term" value="F:ATP hydrolysis activity"/>
    <property type="evidence" value="ECO:0007669"/>
    <property type="project" value="InterPro"/>
</dbReference>